<dbReference type="GO" id="GO:0016805">
    <property type="term" value="F:dipeptidase activity"/>
    <property type="evidence" value="ECO:0007669"/>
    <property type="project" value="TreeGrafter"/>
</dbReference>
<evidence type="ECO:0000313" key="1">
    <source>
        <dbReference type="EMBL" id="CAG8669204.1"/>
    </source>
</evidence>
<dbReference type="InterPro" id="IPR052030">
    <property type="entry name" value="Peptidase_M20/M20A_hydrolases"/>
</dbReference>
<dbReference type="OrthoDB" id="6119954at2759"/>
<organism evidence="1 2">
    <name type="scientific">Ambispora gerdemannii</name>
    <dbReference type="NCBI Taxonomy" id="144530"/>
    <lineage>
        <taxon>Eukaryota</taxon>
        <taxon>Fungi</taxon>
        <taxon>Fungi incertae sedis</taxon>
        <taxon>Mucoromycota</taxon>
        <taxon>Glomeromycotina</taxon>
        <taxon>Glomeromycetes</taxon>
        <taxon>Archaeosporales</taxon>
        <taxon>Ambisporaceae</taxon>
        <taxon>Ambispora</taxon>
    </lineage>
</organism>
<comment type="caution">
    <text evidence="1">The sequence shown here is derived from an EMBL/GenBank/DDBJ whole genome shotgun (WGS) entry which is preliminary data.</text>
</comment>
<dbReference type="SUPFAM" id="SSF55031">
    <property type="entry name" value="Bacterial exopeptidase dimerisation domain"/>
    <property type="match status" value="1"/>
</dbReference>
<feature type="non-terminal residue" evidence="1">
    <location>
        <position position="1"/>
    </location>
</feature>
<dbReference type="PANTHER" id="PTHR30575:SF0">
    <property type="entry name" value="XAA-ARG DIPEPTIDASE"/>
    <property type="match status" value="1"/>
</dbReference>
<dbReference type="Proteomes" id="UP000789831">
    <property type="component" value="Unassembled WGS sequence"/>
</dbReference>
<name>A0A9N9ECD9_9GLOM</name>
<gene>
    <name evidence="1" type="ORF">AGERDE_LOCUS12179</name>
</gene>
<accession>A0A9N9ECD9</accession>
<evidence type="ECO:0000313" key="2">
    <source>
        <dbReference type="Proteomes" id="UP000789831"/>
    </source>
</evidence>
<dbReference type="EMBL" id="CAJVPL010007351">
    <property type="protein sequence ID" value="CAG8669204.1"/>
    <property type="molecule type" value="Genomic_DNA"/>
</dbReference>
<dbReference type="FunFam" id="3.30.70.360:FF:000004">
    <property type="entry name" value="Peptidase M20 domain-containing protein 2"/>
    <property type="match status" value="1"/>
</dbReference>
<proteinExistence type="predicted"/>
<sequence>IVSGKVELIEAGAYKEVDVSLMVHPTWRDLLDLVYLAVTSAKIEYFGKAKISTSPWNGRNALDVVVLAYNGISLLRQQSQINNRISMFITNGGKVVNVIPDYTSLQVQIRSESVSILQELKSVENCLKSAADATGCTYKTEWDKGCCDRHFGNVGYEVPSIHALYNIGTTHIMHTPEFAIEAEKVEAHHRTLRAATCLALTALDVLVDDQ</sequence>
<reference evidence="1" key="1">
    <citation type="submission" date="2021-06" db="EMBL/GenBank/DDBJ databases">
        <authorList>
            <person name="Kallberg Y."/>
            <person name="Tangrot J."/>
            <person name="Rosling A."/>
        </authorList>
    </citation>
    <scope>NUCLEOTIDE SEQUENCE</scope>
    <source>
        <strain evidence="1">MT106</strain>
    </source>
</reference>
<dbReference type="Gene3D" id="3.30.70.360">
    <property type="match status" value="1"/>
</dbReference>
<protein>
    <submittedName>
        <fullName evidence="1">6293_t:CDS:1</fullName>
    </submittedName>
</protein>
<dbReference type="PANTHER" id="PTHR30575">
    <property type="entry name" value="PEPTIDASE M20"/>
    <property type="match status" value="1"/>
</dbReference>
<keyword evidence="2" id="KW-1185">Reference proteome</keyword>
<feature type="non-terminal residue" evidence="1">
    <location>
        <position position="210"/>
    </location>
</feature>
<dbReference type="InterPro" id="IPR036264">
    <property type="entry name" value="Bact_exopeptidase_dim_dom"/>
</dbReference>
<dbReference type="AlphaFoldDB" id="A0A9N9ECD9"/>
<dbReference type="SUPFAM" id="SSF53187">
    <property type="entry name" value="Zn-dependent exopeptidases"/>
    <property type="match status" value="1"/>
</dbReference>